<dbReference type="InterPro" id="IPR001633">
    <property type="entry name" value="EAL_dom"/>
</dbReference>
<protein>
    <recommendedName>
        <fullName evidence="1">EAL domain-containing protein</fullName>
    </recommendedName>
</protein>
<dbReference type="EMBL" id="BARU01037511">
    <property type="protein sequence ID" value="GAH88492.1"/>
    <property type="molecule type" value="Genomic_DNA"/>
</dbReference>
<dbReference type="GO" id="GO:0071111">
    <property type="term" value="F:cyclic-guanylate-specific phosphodiesterase activity"/>
    <property type="evidence" value="ECO:0007669"/>
    <property type="project" value="InterPro"/>
</dbReference>
<reference evidence="2" key="1">
    <citation type="journal article" date="2014" name="Front. Microbiol.">
        <title>High frequency of phylogenetically diverse reductive dehalogenase-homologous genes in deep subseafloor sedimentary metagenomes.</title>
        <authorList>
            <person name="Kawai M."/>
            <person name="Futagami T."/>
            <person name="Toyoda A."/>
            <person name="Takaki Y."/>
            <person name="Nishi S."/>
            <person name="Hori S."/>
            <person name="Arai W."/>
            <person name="Tsubouchi T."/>
            <person name="Morono Y."/>
            <person name="Uchiyama I."/>
            <person name="Ito T."/>
            <person name="Fujiyama A."/>
            <person name="Inagaki F."/>
            <person name="Takami H."/>
        </authorList>
    </citation>
    <scope>NUCLEOTIDE SEQUENCE</scope>
    <source>
        <strain evidence="2">Expedition CK06-06</strain>
    </source>
</reference>
<dbReference type="SMART" id="SM00052">
    <property type="entry name" value="EAL"/>
    <property type="match status" value="1"/>
</dbReference>
<dbReference type="InterPro" id="IPR035919">
    <property type="entry name" value="EAL_sf"/>
</dbReference>
<dbReference type="PANTHER" id="PTHR33121:SF70">
    <property type="entry name" value="SIGNALING PROTEIN YKOW"/>
    <property type="match status" value="1"/>
</dbReference>
<sequence length="212" mass="23097">SPAEFIPVAERGGLIVSLGEWVIAEAARWLAHWTAEGACLPGRLAINISALQLDKAEFTERTVELLRQAGVRPDQVELEVTESSLIQDPEHTAHVLDGLKAQGFAVAIDDFGTGYSSLAYLKRFAVDKLKIDMSFVRDMLTDRNDRAIVAAIVAMARSLELDTLAEGVELPEQAEALRAMGCLQAQGWHYGKAIPGDEFAERWLQPLAVASA</sequence>
<gene>
    <name evidence="2" type="ORF">S03H2_58435</name>
</gene>
<dbReference type="InterPro" id="IPR050706">
    <property type="entry name" value="Cyclic-di-GMP_PDE-like"/>
</dbReference>
<dbReference type="PANTHER" id="PTHR33121">
    <property type="entry name" value="CYCLIC DI-GMP PHOSPHODIESTERASE PDEF"/>
    <property type="match status" value="1"/>
</dbReference>
<proteinExistence type="predicted"/>
<evidence type="ECO:0000313" key="2">
    <source>
        <dbReference type="EMBL" id="GAH88492.1"/>
    </source>
</evidence>
<dbReference type="Pfam" id="PF00563">
    <property type="entry name" value="EAL"/>
    <property type="match status" value="1"/>
</dbReference>
<dbReference type="SUPFAM" id="SSF141868">
    <property type="entry name" value="EAL domain-like"/>
    <property type="match status" value="1"/>
</dbReference>
<evidence type="ECO:0000259" key="1">
    <source>
        <dbReference type="PROSITE" id="PS50883"/>
    </source>
</evidence>
<dbReference type="PROSITE" id="PS50883">
    <property type="entry name" value="EAL"/>
    <property type="match status" value="1"/>
</dbReference>
<accession>X1J3G5</accession>
<comment type="caution">
    <text evidence="2">The sequence shown here is derived from an EMBL/GenBank/DDBJ whole genome shotgun (WGS) entry which is preliminary data.</text>
</comment>
<dbReference type="CDD" id="cd01948">
    <property type="entry name" value="EAL"/>
    <property type="match status" value="1"/>
</dbReference>
<dbReference type="AlphaFoldDB" id="X1J3G5"/>
<organism evidence="2">
    <name type="scientific">marine sediment metagenome</name>
    <dbReference type="NCBI Taxonomy" id="412755"/>
    <lineage>
        <taxon>unclassified sequences</taxon>
        <taxon>metagenomes</taxon>
        <taxon>ecological metagenomes</taxon>
    </lineage>
</organism>
<feature type="non-terminal residue" evidence="2">
    <location>
        <position position="1"/>
    </location>
</feature>
<dbReference type="Gene3D" id="3.20.20.450">
    <property type="entry name" value="EAL domain"/>
    <property type="match status" value="1"/>
</dbReference>
<name>X1J3G5_9ZZZZ</name>
<feature type="domain" description="EAL" evidence="1">
    <location>
        <begin position="1"/>
        <end position="207"/>
    </location>
</feature>